<dbReference type="Gene3D" id="2.30.130.10">
    <property type="entry name" value="PUA domain"/>
    <property type="match status" value="1"/>
</dbReference>
<evidence type="ECO:0000256" key="2">
    <source>
        <dbReference type="ARBA" id="ARBA00022490"/>
    </source>
</evidence>
<evidence type="ECO:0000256" key="8">
    <source>
        <dbReference type="ARBA" id="ARBA00038091"/>
    </source>
</evidence>
<dbReference type="Pfam" id="PF17785">
    <property type="entry name" value="PUA_3"/>
    <property type="match status" value="1"/>
</dbReference>
<dbReference type="GO" id="GO:0005737">
    <property type="term" value="C:cytoplasm"/>
    <property type="evidence" value="ECO:0007669"/>
    <property type="project" value="UniProtKB-SubCell"/>
</dbReference>
<dbReference type="CDD" id="cd21153">
    <property type="entry name" value="PUA_RlmI"/>
    <property type="match status" value="1"/>
</dbReference>
<dbReference type="PANTHER" id="PTHR42873">
    <property type="entry name" value="RIBOSOMAL RNA LARGE SUBUNIT METHYLTRANSFERASE"/>
    <property type="match status" value="1"/>
</dbReference>
<dbReference type="SUPFAM" id="SSF53335">
    <property type="entry name" value="S-adenosyl-L-methionine-dependent methyltransferases"/>
    <property type="match status" value="1"/>
</dbReference>
<organism evidence="10 11">
    <name type="scientific">Gemmata massiliana</name>
    <dbReference type="NCBI Taxonomy" id="1210884"/>
    <lineage>
        <taxon>Bacteria</taxon>
        <taxon>Pseudomonadati</taxon>
        <taxon>Planctomycetota</taxon>
        <taxon>Planctomycetia</taxon>
        <taxon>Gemmatales</taxon>
        <taxon>Gemmataceae</taxon>
        <taxon>Gemmata</taxon>
    </lineage>
</organism>
<dbReference type="RefSeq" id="WP_162669477.1">
    <property type="nucleotide sequence ID" value="NZ_LR593886.1"/>
</dbReference>
<dbReference type="CDD" id="cd02440">
    <property type="entry name" value="AdoMet_MTases"/>
    <property type="match status" value="1"/>
</dbReference>
<keyword evidence="4" id="KW-0489">Methyltransferase</keyword>
<dbReference type="CDD" id="cd11572">
    <property type="entry name" value="RlmI_M_like"/>
    <property type="match status" value="1"/>
</dbReference>
<accession>A0A6P2D3K2</accession>
<dbReference type="PROSITE" id="PS50890">
    <property type="entry name" value="PUA"/>
    <property type="match status" value="1"/>
</dbReference>
<keyword evidence="6" id="KW-0949">S-adenosyl-L-methionine</keyword>
<dbReference type="InterPro" id="IPR036974">
    <property type="entry name" value="PUA_sf"/>
</dbReference>
<evidence type="ECO:0000313" key="10">
    <source>
        <dbReference type="EMBL" id="VTR95005.1"/>
    </source>
</evidence>
<dbReference type="PANTHER" id="PTHR42873:SF1">
    <property type="entry name" value="S-ADENOSYLMETHIONINE-DEPENDENT METHYLTRANSFERASE DOMAIN-CONTAINING PROTEIN"/>
    <property type="match status" value="1"/>
</dbReference>
<comment type="similarity">
    <text evidence="8">Belongs to the methyltransferase superfamily. RlmI family.</text>
</comment>
<keyword evidence="7" id="KW-0694">RNA-binding</keyword>
<dbReference type="SUPFAM" id="SSF88697">
    <property type="entry name" value="PUA domain-like"/>
    <property type="match status" value="1"/>
</dbReference>
<dbReference type="GO" id="GO:0006364">
    <property type="term" value="P:rRNA processing"/>
    <property type="evidence" value="ECO:0007669"/>
    <property type="project" value="UniProtKB-KW"/>
</dbReference>
<evidence type="ECO:0000256" key="1">
    <source>
        <dbReference type="ARBA" id="ARBA00004496"/>
    </source>
</evidence>
<comment type="subcellular location">
    <subcellularLocation>
        <location evidence="1">Cytoplasm</location>
    </subcellularLocation>
</comment>
<dbReference type="Gene3D" id="3.30.750.80">
    <property type="entry name" value="RNA methyltransferase domain (HRMD) like"/>
    <property type="match status" value="1"/>
</dbReference>
<dbReference type="Pfam" id="PF10672">
    <property type="entry name" value="Methyltrans_SAM"/>
    <property type="match status" value="1"/>
</dbReference>
<dbReference type="InterPro" id="IPR019614">
    <property type="entry name" value="SAM-dep_methyl-trfase"/>
</dbReference>
<dbReference type="InterPro" id="IPR041532">
    <property type="entry name" value="RlmI-like_PUA"/>
</dbReference>
<name>A0A6P2D3K2_9BACT</name>
<protein>
    <recommendedName>
        <fullName evidence="9">PUA domain-containing protein</fullName>
    </recommendedName>
</protein>
<dbReference type="GO" id="GO:0003723">
    <property type="term" value="F:RNA binding"/>
    <property type="evidence" value="ECO:0007669"/>
    <property type="project" value="UniProtKB-KW"/>
</dbReference>
<dbReference type="AlphaFoldDB" id="A0A6P2D3K2"/>
<evidence type="ECO:0000256" key="4">
    <source>
        <dbReference type="ARBA" id="ARBA00022603"/>
    </source>
</evidence>
<dbReference type="SMART" id="SM00359">
    <property type="entry name" value="PUA"/>
    <property type="match status" value="1"/>
</dbReference>
<dbReference type="GO" id="GO:0032259">
    <property type="term" value="P:methylation"/>
    <property type="evidence" value="ECO:0007669"/>
    <property type="project" value="UniProtKB-KW"/>
</dbReference>
<evidence type="ECO:0000256" key="5">
    <source>
        <dbReference type="ARBA" id="ARBA00022679"/>
    </source>
</evidence>
<proteinExistence type="inferred from homology"/>
<sequence>MNPEIAPIPVVTLKIERRSSHPWIFQKMVEKPATRIAPGSVVDIQDKNGLWVARGFYNGHSRITLRVLTTKQNEAVDADYFARKLAAAVAFRREALKLDDVTNAYRLVHSEADGLSGLIVDRFGDTLVLEFFAAGMYKQRGVIMDALRAHYPAARFYYFAEEHVGKQESFDCRAPEPPAPDVITEHGLKFRVAPGSKHKTGFFVDQRDNRKTLSEFCRGKRVLDICCNTGGFGVYAKALGGASEVVGLDLDEQALDMAKQNAKLNGAQIRYVQADLFAWLRDIIPNGEKFDTVVLDPAKLTRDREDVEQALKKYCDMNRLAMHVVKPGGVLLTCSCTGLVSEPDFLESIRRAAWQAGRTIQVFKISGAAADHPFLLHVPEGRYLKAVFCRVE</sequence>
<dbReference type="EMBL" id="LR593886">
    <property type="protein sequence ID" value="VTR95005.1"/>
    <property type="molecule type" value="Genomic_DNA"/>
</dbReference>
<evidence type="ECO:0000313" key="11">
    <source>
        <dbReference type="Proteomes" id="UP000464178"/>
    </source>
</evidence>
<reference evidence="10 11" key="1">
    <citation type="submission" date="2019-05" db="EMBL/GenBank/DDBJ databases">
        <authorList>
            <consortium name="Science for Life Laboratories"/>
        </authorList>
    </citation>
    <scope>NUCLEOTIDE SEQUENCE [LARGE SCALE GENOMIC DNA]</scope>
    <source>
        <strain evidence="10">Soil9</strain>
    </source>
</reference>
<dbReference type="Proteomes" id="UP000464178">
    <property type="component" value="Chromosome"/>
</dbReference>
<keyword evidence="3" id="KW-0698">rRNA processing</keyword>
<dbReference type="InterPro" id="IPR029063">
    <property type="entry name" value="SAM-dependent_MTases_sf"/>
</dbReference>
<evidence type="ECO:0000256" key="7">
    <source>
        <dbReference type="ARBA" id="ARBA00022884"/>
    </source>
</evidence>
<keyword evidence="11" id="KW-1185">Reference proteome</keyword>
<keyword evidence="2" id="KW-0963">Cytoplasm</keyword>
<evidence type="ECO:0000256" key="3">
    <source>
        <dbReference type="ARBA" id="ARBA00022552"/>
    </source>
</evidence>
<evidence type="ECO:0000256" key="6">
    <source>
        <dbReference type="ARBA" id="ARBA00022691"/>
    </source>
</evidence>
<gene>
    <name evidence="10" type="ORF">SOIL9_27090</name>
</gene>
<dbReference type="Gene3D" id="3.40.50.150">
    <property type="entry name" value="Vaccinia Virus protein VP39"/>
    <property type="match status" value="1"/>
</dbReference>
<dbReference type="InterPro" id="IPR002478">
    <property type="entry name" value="PUA"/>
</dbReference>
<keyword evidence="5" id="KW-0808">Transferase</keyword>
<dbReference type="KEGG" id="gms:SOIL9_27090"/>
<dbReference type="GO" id="GO:0008168">
    <property type="term" value="F:methyltransferase activity"/>
    <property type="evidence" value="ECO:0007669"/>
    <property type="project" value="UniProtKB-KW"/>
</dbReference>
<dbReference type="InterPro" id="IPR015947">
    <property type="entry name" value="PUA-like_sf"/>
</dbReference>
<evidence type="ECO:0000259" key="9">
    <source>
        <dbReference type="SMART" id="SM00359"/>
    </source>
</evidence>
<feature type="domain" description="PUA" evidence="9">
    <location>
        <begin position="9"/>
        <end position="90"/>
    </location>
</feature>